<reference evidence="2" key="1">
    <citation type="journal article" date="2020" name="Stud. Mycol.">
        <title>101 Dothideomycetes genomes: a test case for predicting lifestyles and emergence of pathogens.</title>
        <authorList>
            <person name="Haridas S."/>
            <person name="Albert R."/>
            <person name="Binder M."/>
            <person name="Bloem J."/>
            <person name="Labutti K."/>
            <person name="Salamov A."/>
            <person name="Andreopoulos B."/>
            <person name="Baker S."/>
            <person name="Barry K."/>
            <person name="Bills G."/>
            <person name="Bluhm B."/>
            <person name="Cannon C."/>
            <person name="Castanera R."/>
            <person name="Culley D."/>
            <person name="Daum C."/>
            <person name="Ezra D."/>
            <person name="Gonzalez J."/>
            <person name="Henrissat B."/>
            <person name="Kuo A."/>
            <person name="Liang C."/>
            <person name="Lipzen A."/>
            <person name="Lutzoni F."/>
            <person name="Magnuson J."/>
            <person name="Mondo S."/>
            <person name="Nolan M."/>
            <person name="Ohm R."/>
            <person name="Pangilinan J."/>
            <person name="Park H.-J."/>
            <person name="Ramirez L."/>
            <person name="Alfaro M."/>
            <person name="Sun H."/>
            <person name="Tritt A."/>
            <person name="Yoshinaga Y."/>
            <person name="Zwiers L.-H."/>
            <person name="Turgeon B."/>
            <person name="Goodwin S."/>
            <person name="Spatafora J."/>
            <person name="Crous P."/>
            <person name="Grigoriev I."/>
        </authorList>
    </citation>
    <scope>NUCLEOTIDE SEQUENCE</scope>
    <source>
        <strain evidence="2">SCOH1-5</strain>
    </source>
</reference>
<accession>A0A6A6F7I0</accession>
<gene>
    <name evidence="2" type="ORF">CERZMDRAFT_100556</name>
</gene>
<proteinExistence type="predicted"/>
<dbReference type="OrthoDB" id="3647130at2759"/>
<feature type="compositionally biased region" description="Acidic residues" evidence="1">
    <location>
        <begin position="58"/>
        <end position="71"/>
    </location>
</feature>
<keyword evidence="3" id="KW-1185">Reference proteome</keyword>
<feature type="region of interest" description="Disordered" evidence="1">
    <location>
        <begin position="37"/>
        <end position="74"/>
    </location>
</feature>
<feature type="compositionally biased region" description="Acidic residues" evidence="1">
    <location>
        <begin position="145"/>
        <end position="155"/>
    </location>
</feature>
<sequence>MNKWWSDQNTPITQQPVPIANQEQLMGFEEVAFKSPEELVSETDRATAHQPNFKQENDQGEEGERGEEDDLVVTGGLTRGLHIRRRNSEKLLTAKAEKANQKPVPIANQEQLMGFEEVAFKSPEELVSETDRATAHQPNFKQENDQGEEGERGEEDDLVVTGGLTRGLHIRRRNSEKLLTAKAEKANQKRGRPFAKQSELRVNSFDFVIDQAREIEANAAMAELIQSSIRCGCLDIGGVQLRANDSVSRQGTFAEEIELQDLETGRVRAPMRKETVRSQSTAKCKLM</sequence>
<evidence type="ECO:0000313" key="3">
    <source>
        <dbReference type="Proteomes" id="UP000799539"/>
    </source>
</evidence>
<evidence type="ECO:0000256" key="1">
    <source>
        <dbReference type="SAM" id="MobiDB-lite"/>
    </source>
</evidence>
<dbReference type="EMBL" id="ML992687">
    <property type="protein sequence ID" value="KAF2209354.1"/>
    <property type="molecule type" value="Genomic_DNA"/>
</dbReference>
<organism evidence="2 3">
    <name type="scientific">Cercospora zeae-maydis SCOH1-5</name>
    <dbReference type="NCBI Taxonomy" id="717836"/>
    <lineage>
        <taxon>Eukaryota</taxon>
        <taxon>Fungi</taxon>
        <taxon>Dikarya</taxon>
        <taxon>Ascomycota</taxon>
        <taxon>Pezizomycotina</taxon>
        <taxon>Dothideomycetes</taxon>
        <taxon>Dothideomycetidae</taxon>
        <taxon>Mycosphaerellales</taxon>
        <taxon>Mycosphaerellaceae</taxon>
        <taxon>Cercospora</taxon>
    </lineage>
</organism>
<name>A0A6A6F7I0_9PEZI</name>
<dbReference type="Proteomes" id="UP000799539">
    <property type="component" value="Unassembled WGS sequence"/>
</dbReference>
<evidence type="ECO:0000313" key="2">
    <source>
        <dbReference type="EMBL" id="KAF2209354.1"/>
    </source>
</evidence>
<dbReference type="AlphaFoldDB" id="A0A6A6F7I0"/>
<feature type="compositionally biased region" description="Basic and acidic residues" evidence="1">
    <location>
        <begin position="37"/>
        <end position="47"/>
    </location>
</feature>
<protein>
    <submittedName>
        <fullName evidence="2">Uncharacterized protein</fullName>
    </submittedName>
</protein>
<feature type="region of interest" description="Disordered" evidence="1">
    <location>
        <begin position="127"/>
        <end position="155"/>
    </location>
</feature>